<keyword evidence="3" id="KW-1185">Reference proteome</keyword>
<protein>
    <recommendedName>
        <fullName evidence="1">Zorya protein ZorC EH domain-containing protein</fullName>
    </recommendedName>
</protein>
<evidence type="ECO:0000313" key="2">
    <source>
        <dbReference type="EMBL" id="AFZ37312.1"/>
    </source>
</evidence>
<feature type="domain" description="Zorya protein ZorC EH" evidence="1">
    <location>
        <begin position="244"/>
        <end position="429"/>
    </location>
</feature>
<sequence>MNFHFSQLNLPPLTQVRCEELIKLAGNNINNNFPQPLQIPSCITQSFITQPRSIDEIISDIQHGQIDQITLLEWIYCLYLKQKWDLQNPEQAENTSEAIWQAANDNAWLKHRLFWDLILNYNEENQTLASSLINSFSIFIPKTNSEKVSVQIIDVLSKPFPAPELAKISWQNLLTPRQLLNNYQLPDKIDAVKEAFNYVAIQFTKAKNPSKQQIEWLLNCLKQMSSEQELKTVDYLLINTSPEITHSHPELATWISQNYGSGVINSRWNELSSTAKNALKKWIGAVNYRDFQKLVDVILKKLYLQEYEAKRLRNRKEFWANYSDRFERIRILLPQSSVKVLGNNFADQDISILVEDGSSPTEVCIFDFGEWFIVEFFRGNGSETRLFKNDSIVEKKLFHSHELSVKRLRCLGGEIHDHEFIWQYYCEQWLRKNNIRPNQGTHYFIGLPDRYSKYHSQTGLPEPSFENKQKRSYKLEYWQREINRLEQEAKRFCQDNQIFQSV</sequence>
<reference evidence="3" key="1">
    <citation type="journal article" date="2013" name="Proc. Natl. Acad. Sci. U.S.A.">
        <title>Improving the coverage of the cyanobacterial phylum using diversity-driven genome sequencing.</title>
        <authorList>
            <person name="Shih P.M."/>
            <person name="Wu D."/>
            <person name="Latifi A."/>
            <person name="Axen S.D."/>
            <person name="Fewer D.P."/>
            <person name="Talla E."/>
            <person name="Calteau A."/>
            <person name="Cai F."/>
            <person name="Tandeau de Marsac N."/>
            <person name="Rippka R."/>
            <person name="Herdman M."/>
            <person name="Sivonen K."/>
            <person name="Coursin T."/>
            <person name="Laurent T."/>
            <person name="Goodwin L."/>
            <person name="Nolan M."/>
            <person name="Davenport K.W."/>
            <person name="Han C.S."/>
            <person name="Rubin E.M."/>
            <person name="Eisen J.A."/>
            <person name="Woyke T."/>
            <person name="Gugger M."/>
            <person name="Kerfeld C.A."/>
        </authorList>
    </citation>
    <scope>NUCLEOTIDE SEQUENCE [LARGE SCALE GENOMIC DNA]</scope>
    <source>
        <strain evidence="3">ATCC 29371 / PCC 7437</strain>
    </source>
</reference>
<gene>
    <name evidence="2" type="ordered locus">Sta7437_3825</name>
</gene>
<dbReference type="PATRIC" id="fig|111780.3.peg.3970"/>
<evidence type="ECO:0000313" key="3">
    <source>
        <dbReference type="Proteomes" id="UP000010473"/>
    </source>
</evidence>
<name>K9Y042_STAC7</name>
<evidence type="ECO:0000259" key="1">
    <source>
        <dbReference type="Pfam" id="PF15611"/>
    </source>
</evidence>
<dbReference type="Pfam" id="PF15611">
    <property type="entry name" value="EH_Signature"/>
    <property type="match status" value="1"/>
</dbReference>
<dbReference type="eggNOG" id="ENOG502Z9DF">
    <property type="taxonomic scope" value="Bacteria"/>
</dbReference>
<dbReference type="KEGG" id="scs:Sta7437_3825"/>
<dbReference type="STRING" id="111780.Sta7437_3825"/>
<dbReference type="InterPro" id="IPR028943">
    <property type="entry name" value="ZorC_EH_Signature_dom"/>
</dbReference>
<proteinExistence type="predicted"/>
<dbReference type="Proteomes" id="UP000010473">
    <property type="component" value="Chromosome"/>
</dbReference>
<dbReference type="AlphaFoldDB" id="K9Y042"/>
<dbReference type="OrthoDB" id="5861318at2"/>
<dbReference type="RefSeq" id="WP_015194972.1">
    <property type="nucleotide sequence ID" value="NC_019748.1"/>
</dbReference>
<organism evidence="2 3">
    <name type="scientific">Stanieria cyanosphaera (strain ATCC 29371 / PCC 7437)</name>
    <dbReference type="NCBI Taxonomy" id="111780"/>
    <lineage>
        <taxon>Bacteria</taxon>
        <taxon>Bacillati</taxon>
        <taxon>Cyanobacteriota</taxon>
        <taxon>Cyanophyceae</taxon>
        <taxon>Pleurocapsales</taxon>
        <taxon>Dermocarpellaceae</taxon>
        <taxon>Stanieria</taxon>
    </lineage>
</organism>
<dbReference type="HOGENOM" id="CLU_042143_0_0_3"/>
<dbReference type="EMBL" id="CP003653">
    <property type="protein sequence ID" value="AFZ37312.1"/>
    <property type="molecule type" value="Genomic_DNA"/>
</dbReference>
<accession>K9Y042</accession>